<accession>A0A317RBZ3</accession>
<dbReference type="SUPFAM" id="SSF56300">
    <property type="entry name" value="Metallo-dependent phosphatases"/>
    <property type="match status" value="1"/>
</dbReference>
<sequence>MNVHAPTLRRSPAPRPSGPVIDVAPGVCLLPLAEQALWWPLARTLFVADVHLGKAATFRARGLPVPTGTTRDNLERLSAVLARTGADRLVVLGDFLHAAEAHTPALLAQLAHWRRARAGLGLTLVRGNHDRHAGELPASLDITVVDEPHVPYAGVPLACCHHPQRVPGHTVLAGHVHPAVVLRGRGRDVLRLPAFSHEAGLLLLPSFGDFTGAHTLAPAPGRRLYAVGAGQVWPLAPAGG</sequence>
<evidence type="ECO:0000313" key="3">
    <source>
        <dbReference type="Proteomes" id="UP000246483"/>
    </source>
</evidence>
<dbReference type="Pfam" id="PF00149">
    <property type="entry name" value="Metallophos"/>
    <property type="match status" value="1"/>
</dbReference>
<protein>
    <submittedName>
        <fullName evidence="2">Putative phosphoesterase</fullName>
    </submittedName>
</protein>
<dbReference type="Proteomes" id="UP000246483">
    <property type="component" value="Unassembled WGS sequence"/>
</dbReference>
<gene>
    <name evidence="2" type="ORF">DFR36_10636</name>
</gene>
<keyword evidence="3" id="KW-1185">Reference proteome</keyword>
<dbReference type="EMBL" id="QGUB01000006">
    <property type="protein sequence ID" value="PWW45547.1"/>
    <property type="molecule type" value="Genomic_DNA"/>
</dbReference>
<dbReference type="PANTHER" id="PTHR39323:SF1">
    <property type="entry name" value="BLR1149 PROTEIN"/>
    <property type="match status" value="1"/>
</dbReference>
<name>A0A317RBZ3_9BURK</name>
<reference evidence="2 3" key="1">
    <citation type="submission" date="2018-05" db="EMBL/GenBank/DDBJ databases">
        <title>Genomic Encyclopedia of Type Strains, Phase IV (KMG-IV): sequencing the most valuable type-strain genomes for metagenomic binning, comparative biology and taxonomic classification.</title>
        <authorList>
            <person name="Goeker M."/>
        </authorList>
    </citation>
    <scope>NUCLEOTIDE SEQUENCE [LARGE SCALE GENOMIC DNA]</scope>
    <source>
        <strain evidence="2 3">DSM 26006</strain>
    </source>
</reference>
<organism evidence="2 3">
    <name type="scientific">Melaminivora alkalimesophila</name>
    <dbReference type="NCBI Taxonomy" id="1165852"/>
    <lineage>
        <taxon>Bacteria</taxon>
        <taxon>Pseudomonadati</taxon>
        <taxon>Pseudomonadota</taxon>
        <taxon>Betaproteobacteria</taxon>
        <taxon>Burkholderiales</taxon>
        <taxon>Comamonadaceae</taxon>
        <taxon>Melaminivora</taxon>
    </lineage>
</organism>
<feature type="domain" description="Calcineurin-like phosphoesterase" evidence="1">
    <location>
        <begin position="43"/>
        <end position="156"/>
    </location>
</feature>
<evidence type="ECO:0000259" key="1">
    <source>
        <dbReference type="Pfam" id="PF00149"/>
    </source>
</evidence>
<dbReference type="RefSeq" id="WP_110012327.1">
    <property type="nucleotide sequence ID" value="NZ_QGUB01000006.1"/>
</dbReference>
<proteinExistence type="predicted"/>
<dbReference type="AlphaFoldDB" id="A0A317RBZ3"/>
<dbReference type="OrthoDB" id="9795838at2"/>
<dbReference type="Gene3D" id="3.60.21.10">
    <property type="match status" value="1"/>
</dbReference>
<dbReference type="NCBIfam" id="TIGR04123">
    <property type="entry name" value="P_estr_lig_assc"/>
    <property type="match status" value="1"/>
</dbReference>
<dbReference type="InterPro" id="IPR004843">
    <property type="entry name" value="Calcineurin-like_PHP"/>
</dbReference>
<evidence type="ECO:0000313" key="2">
    <source>
        <dbReference type="EMBL" id="PWW45547.1"/>
    </source>
</evidence>
<comment type="caution">
    <text evidence="2">The sequence shown here is derived from an EMBL/GenBank/DDBJ whole genome shotgun (WGS) entry which is preliminary data.</text>
</comment>
<dbReference type="PANTHER" id="PTHR39323">
    <property type="entry name" value="BLR1149 PROTEIN"/>
    <property type="match status" value="1"/>
</dbReference>
<dbReference type="InterPro" id="IPR029052">
    <property type="entry name" value="Metallo-depent_PP-like"/>
</dbReference>
<dbReference type="GO" id="GO:0016787">
    <property type="term" value="F:hydrolase activity"/>
    <property type="evidence" value="ECO:0007669"/>
    <property type="project" value="InterPro"/>
</dbReference>
<dbReference type="InterPro" id="IPR026336">
    <property type="entry name" value="PdeM-like"/>
</dbReference>